<feature type="compositionally biased region" description="Polar residues" evidence="6">
    <location>
        <begin position="228"/>
        <end position="243"/>
    </location>
</feature>
<accession>A0A9P8Y1C8</accession>
<evidence type="ECO:0000256" key="6">
    <source>
        <dbReference type="SAM" id="MobiDB-lite"/>
    </source>
</evidence>
<gene>
    <name evidence="9" type="ORF">B0I36DRAFT_251178</name>
</gene>
<feature type="region of interest" description="Disordered" evidence="6">
    <location>
        <begin position="221"/>
        <end position="243"/>
    </location>
</feature>
<reference evidence="9" key="1">
    <citation type="journal article" date="2021" name="Nat. Commun.">
        <title>Genetic determinants of endophytism in the Arabidopsis root mycobiome.</title>
        <authorList>
            <person name="Mesny F."/>
            <person name="Miyauchi S."/>
            <person name="Thiergart T."/>
            <person name="Pickel B."/>
            <person name="Atanasova L."/>
            <person name="Karlsson M."/>
            <person name="Huettel B."/>
            <person name="Barry K.W."/>
            <person name="Haridas S."/>
            <person name="Chen C."/>
            <person name="Bauer D."/>
            <person name="Andreopoulos W."/>
            <person name="Pangilinan J."/>
            <person name="LaButti K."/>
            <person name="Riley R."/>
            <person name="Lipzen A."/>
            <person name="Clum A."/>
            <person name="Drula E."/>
            <person name="Henrissat B."/>
            <person name="Kohler A."/>
            <person name="Grigoriev I.V."/>
            <person name="Martin F.M."/>
            <person name="Hacquard S."/>
        </authorList>
    </citation>
    <scope>NUCLEOTIDE SEQUENCE</scope>
    <source>
        <strain evidence="9">MPI-CAGE-CH-0230</strain>
    </source>
</reference>
<evidence type="ECO:0000256" key="5">
    <source>
        <dbReference type="ARBA" id="ARBA00049233"/>
    </source>
</evidence>
<dbReference type="AlphaFoldDB" id="A0A9P8Y1C8"/>
<evidence type="ECO:0000259" key="7">
    <source>
        <dbReference type="Pfam" id="PF01408"/>
    </source>
</evidence>
<sequence length="392" mass="42992">MSDSQVPTCRWGIITVGLISSWFVADLVAPRPDAKAKHVIQAIGASSEQKGKDFIKKYITDADTGAVQHNPTLYSSYDEVYNDPNVDCVYIGSPHGLHYRDLKNAINAGKNVLCEKAFTINAREAREVFALAREKNVYVAEAMWLRHRPLIRDIRKQLYDDKVIGDVFRTACDFRMGLDFSKLDKNSRHLIPELGAGSLLDIGIYSLTWAILTLDPSTPAEGGLKGKSSAQGQGDLETSSEQPVVLASQSFEPTVGVETSTAAILRYPSSGRQGVITSTMNTQRGAGHHFATIEGTEGFIEVEGNAPSHPTKFTVYPKWVGVAPGSKPKPLGSYEYPLKPYQGFIYEADNTALDIAAGRKESSVMPWAESVRVMEIMDSIRQQGGTVYPQDK</sequence>
<dbReference type="Pfam" id="PF22725">
    <property type="entry name" value="GFO_IDH_MocA_C3"/>
    <property type="match status" value="1"/>
</dbReference>
<dbReference type="OrthoDB" id="2129491at2759"/>
<evidence type="ECO:0000313" key="9">
    <source>
        <dbReference type="EMBL" id="KAH7025041.1"/>
    </source>
</evidence>
<evidence type="ECO:0000256" key="1">
    <source>
        <dbReference type="ARBA" id="ARBA00010928"/>
    </source>
</evidence>
<dbReference type="InterPro" id="IPR055170">
    <property type="entry name" value="GFO_IDH_MocA-like_dom"/>
</dbReference>
<keyword evidence="10" id="KW-1185">Reference proteome</keyword>
<dbReference type="Proteomes" id="UP000756346">
    <property type="component" value="Unassembled WGS sequence"/>
</dbReference>
<dbReference type="Pfam" id="PF01408">
    <property type="entry name" value="GFO_IDH_MocA"/>
    <property type="match status" value="1"/>
</dbReference>
<dbReference type="SUPFAM" id="SSF51735">
    <property type="entry name" value="NAD(P)-binding Rossmann-fold domains"/>
    <property type="match status" value="1"/>
</dbReference>
<evidence type="ECO:0000256" key="4">
    <source>
        <dbReference type="ARBA" id="ARBA00042988"/>
    </source>
</evidence>
<dbReference type="EC" id="1.1.1.179" evidence="3"/>
<dbReference type="EMBL" id="JAGTJQ010000009">
    <property type="protein sequence ID" value="KAH7025041.1"/>
    <property type="molecule type" value="Genomic_DNA"/>
</dbReference>
<name>A0A9P8Y1C8_9PEZI</name>
<comment type="similarity">
    <text evidence="1">Belongs to the Gfo/Idh/MocA family.</text>
</comment>
<evidence type="ECO:0000259" key="8">
    <source>
        <dbReference type="Pfam" id="PF22725"/>
    </source>
</evidence>
<dbReference type="Gene3D" id="3.40.50.720">
    <property type="entry name" value="NAD(P)-binding Rossmann-like Domain"/>
    <property type="match status" value="1"/>
</dbReference>
<feature type="domain" description="Gfo/Idh/MocA-like oxidoreductase N-terminal" evidence="7">
    <location>
        <begin position="10"/>
        <end position="140"/>
    </location>
</feature>
<dbReference type="GO" id="GO:0000166">
    <property type="term" value="F:nucleotide binding"/>
    <property type="evidence" value="ECO:0007669"/>
    <property type="project" value="InterPro"/>
</dbReference>
<dbReference type="GO" id="GO:0047837">
    <property type="term" value="F:D-xylose 1-dehydrogenase (NADP+) activity"/>
    <property type="evidence" value="ECO:0007669"/>
    <property type="project" value="UniProtKB-EC"/>
</dbReference>
<dbReference type="SUPFAM" id="SSF55347">
    <property type="entry name" value="Glyceraldehyde-3-phosphate dehydrogenase-like, C-terminal domain"/>
    <property type="match status" value="1"/>
</dbReference>
<feature type="domain" description="GFO/IDH/MocA-like oxidoreductase" evidence="8">
    <location>
        <begin position="156"/>
        <end position="300"/>
    </location>
</feature>
<organism evidence="9 10">
    <name type="scientific">Microdochium trichocladiopsis</name>
    <dbReference type="NCBI Taxonomy" id="1682393"/>
    <lineage>
        <taxon>Eukaryota</taxon>
        <taxon>Fungi</taxon>
        <taxon>Dikarya</taxon>
        <taxon>Ascomycota</taxon>
        <taxon>Pezizomycotina</taxon>
        <taxon>Sordariomycetes</taxon>
        <taxon>Xylariomycetidae</taxon>
        <taxon>Xylariales</taxon>
        <taxon>Microdochiaceae</taxon>
        <taxon>Microdochium</taxon>
    </lineage>
</organism>
<comment type="catalytic activity">
    <reaction evidence="5">
        <text>D-xylose + NADP(+) = D-xylono-1,5-lactone + NADPH + H(+)</text>
        <dbReference type="Rhea" id="RHEA:22000"/>
        <dbReference type="ChEBI" id="CHEBI:15378"/>
        <dbReference type="ChEBI" id="CHEBI:15867"/>
        <dbReference type="ChEBI" id="CHEBI:53455"/>
        <dbReference type="ChEBI" id="CHEBI:57783"/>
        <dbReference type="ChEBI" id="CHEBI:58349"/>
        <dbReference type="EC" id="1.1.1.179"/>
    </reaction>
</comment>
<protein>
    <recommendedName>
        <fullName evidence="3">D-xylose 1-dehydrogenase (NADP(+), D-xylono-1,5-lactone-forming)</fullName>
        <ecNumber evidence="3">1.1.1.179</ecNumber>
    </recommendedName>
    <alternativeName>
        <fullName evidence="4">D-xylose-NADP dehydrogenase</fullName>
    </alternativeName>
</protein>
<dbReference type="InterPro" id="IPR036291">
    <property type="entry name" value="NAD(P)-bd_dom_sf"/>
</dbReference>
<proteinExistence type="inferred from homology"/>
<comment type="caution">
    <text evidence="9">The sequence shown here is derived from an EMBL/GenBank/DDBJ whole genome shotgun (WGS) entry which is preliminary data.</text>
</comment>
<dbReference type="GeneID" id="70180140"/>
<evidence type="ECO:0000313" key="10">
    <source>
        <dbReference type="Proteomes" id="UP000756346"/>
    </source>
</evidence>
<keyword evidence="2" id="KW-0560">Oxidoreductase</keyword>
<dbReference type="RefSeq" id="XP_046008589.1">
    <property type="nucleotide sequence ID" value="XM_046150594.1"/>
</dbReference>
<evidence type="ECO:0000256" key="2">
    <source>
        <dbReference type="ARBA" id="ARBA00023002"/>
    </source>
</evidence>
<evidence type="ECO:0000256" key="3">
    <source>
        <dbReference type="ARBA" id="ARBA00038984"/>
    </source>
</evidence>
<dbReference type="Gene3D" id="3.30.360.10">
    <property type="entry name" value="Dihydrodipicolinate Reductase, domain 2"/>
    <property type="match status" value="1"/>
</dbReference>
<dbReference type="PANTHER" id="PTHR22604:SF105">
    <property type="entry name" value="TRANS-1,2-DIHYDROBENZENE-1,2-DIOL DEHYDROGENASE"/>
    <property type="match status" value="1"/>
</dbReference>
<dbReference type="InterPro" id="IPR000683">
    <property type="entry name" value="Gfo/Idh/MocA-like_OxRdtase_N"/>
</dbReference>
<dbReference type="PANTHER" id="PTHR22604">
    <property type="entry name" value="OXIDOREDUCTASES"/>
    <property type="match status" value="1"/>
</dbReference>
<dbReference type="InterPro" id="IPR050984">
    <property type="entry name" value="Gfo/Idh/MocA_domain"/>
</dbReference>